<feature type="chain" id="PRO_5047481092" evidence="1">
    <location>
        <begin position="22"/>
        <end position="164"/>
    </location>
</feature>
<evidence type="ECO:0000256" key="1">
    <source>
        <dbReference type="SAM" id="SignalP"/>
    </source>
</evidence>
<evidence type="ECO:0000313" key="2">
    <source>
        <dbReference type="EMBL" id="KAJ4436920.1"/>
    </source>
</evidence>
<dbReference type="EMBL" id="JAJSOF020000021">
    <property type="protein sequence ID" value="KAJ4436920.1"/>
    <property type="molecule type" value="Genomic_DNA"/>
</dbReference>
<keyword evidence="1" id="KW-0732">Signal</keyword>
<dbReference type="Proteomes" id="UP001148838">
    <property type="component" value="Unassembled WGS sequence"/>
</dbReference>
<gene>
    <name evidence="2" type="ORF">ANN_17052</name>
</gene>
<sequence>MSDTRLVAAALLFLCVLHVSGRAIRLFNRHYRFLCFEGELLRIDRHNKIRAMIANELRRTDKYEVYEEIGCLSADGSTRRADIIIMDKKKNCGLILDPTVRFENSEEQSREVCKEKRAIYLPCCSDLGSKYNIKTWDVTGIMIGARGTIPRESLEVFRKLKVPT</sequence>
<organism evidence="2 3">
    <name type="scientific">Periplaneta americana</name>
    <name type="common">American cockroach</name>
    <name type="synonym">Blatta americana</name>
    <dbReference type="NCBI Taxonomy" id="6978"/>
    <lineage>
        <taxon>Eukaryota</taxon>
        <taxon>Metazoa</taxon>
        <taxon>Ecdysozoa</taxon>
        <taxon>Arthropoda</taxon>
        <taxon>Hexapoda</taxon>
        <taxon>Insecta</taxon>
        <taxon>Pterygota</taxon>
        <taxon>Neoptera</taxon>
        <taxon>Polyneoptera</taxon>
        <taxon>Dictyoptera</taxon>
        <taxon>Blattodea</taxon>
        <taxon>Blattoidea</taxon>
        <taxon>Blattidae</taxon>
        <taxon>Blattinae</taxon>
        <taxon>Periplaneta</taxon>
    </lineage>
</organism>
<protein>
    <submittedName>
        <fullName evidence="2">Uncharacterized protein</fullName>
    </submittedName>
</protein>
<keyword evidence="3" id="KW-1185">Reference proteome</keyword>
<proteinExistence type="predicted"/>
<name>A0ABQ8STY5_PERAM</name>
<feature type="signal peptide" evidence="1">
    <location>
        <begin position="1"/>
        <end position="21"/>
    </location>
</feature>
<comment type="caution">
    <text evidence="2">The sequence shown here is derived from an EMBL/GenBank/DDBJ whole genome shotgun (WGS) entry which is preliminary data.</text>
</comment>
<accession>A0ABQ8STY5</accession>
<evidence type="ECO:0000313" key="3">
    <source>
        <dbReference type="Proteomes" id="UP001148838"/>
    </source>
</evidence>
<reference evidence="2 3" key="1">
    <citation type="journal article" date="2022" name="Allergy">
        <title>Genome assembly and annotation of Periplaneta americana reveal a comprehensive cockroach allergen profile.</title>
        <authorList>
            <person name="Wang L."/>
            <person name="Xiong Q."/>
            <person name="Saelim N."/>
            <person name="Wang L."/>
            <person name="Nong W."/>
            <person name="Wan A.T."/>
            <person name="Shi M."/>
            <person name="Liu X."/>
            <person name="Cao Q."/>
            <person name="Hui J.H.L."/>
            <person name="Sookrung N."/>
            <person name="Leung T.F."/>
            <person name="Tungtrongchitr A."/>
            <person name="Tsui S.K.W."/>
        </authorList>
    </citation>
    <scope>NUCLEOTIDE SEQUENCE [LARGE SCALE GENOMIC DNA]</scope>
    <source>
        <strain evidence="2">PWHHKU_190912</strain>
    </source>
</reference>